<dbReference type="EMBL" id="FWFN01000001">
    <property type="protein sequence ID" value="SLN16797.1"/>
    <property type="molecule type" value="Genomic_DNA"/>
</dbReference>
<dbReference type="InterPro" id="IPR029063">
    <property type="entry name" value="SAM-dependent_MTases_sf"/>
</dbReference>
<keyword evidence="5" id="KW-1185">Reference proteome</keyword>
<dbReference type="SUPFAM" id="SSF53335">
    <property type="entry name" value="S-adenosyl-L-methionine-dependent methyltransferases"/>
    <property type="match status" value="1"/>
</dbReference>
<dbReference type="CDD" id="cd02440">
    <property type="entry name" value="AdoMet_MTases"/>
    <property type="match status" value="1"/>
</dbReference>
<organism evidence="4 5">
    <name type="scientific">Pseudooceanicola marinus</name>
    <dbReference type="NCBI Taxonomy" id="396013"/>
    <lineage>
        <taxon>Bacteria</taxon>
        <taxon>Pseudomonadati</taxon>
        <taxon>Pseudomonadota</taxon>
        <taxon>Alphaproteobacteria</taxon>
        <taxon>Rhodobacterales</taxon>
        <taxon>Paracoccaceae</taxon>
        <taxon>Pseudooceanicola</taxon>
    </lineage>
</organism>
<dbReference type="InterPro" id="IPR002052">
    <property type="entry name" value="DNA_methylase_N6_adenine_CS"/>
</dbReference>
<dbReference type="GO" id="GO:0008170">
    <property type="term" value="F:N-methyltransferase activity"/>
    <property type="evidence" value="ECO:0007669"/>
    <property type="project" value="UniProtKB-ARBA"/>
</dbReference>
<evidence type="ECO:0000313" key="4">
    <source>
        <dbReference type="EMBL" id="SLN16797.1"/>
    </source>
</evidence>
<dbReference type="RefSeq" id="WP_232618124.1">
    <property type="nucleotide sequence ID" value="NZ_FWFN01000001.1"/>
</dbReference>
<dbReference type="InterPro" id="IPR007848">
    <property type="entry name" value="Small_mtfrase_dom"/>
</dbReference>
<dbReference type="PROSITE" id="PS00092">
    <property type="entry name" value="N6_MTASE"/>
    <property type="match status" value="1"/>
</dbReference>
<dbReference type="Pfam" id="PF05175">
    <property type="entry name" value="MTS"/>
    <property type="match status" value="1"/>
</dbReference>
<reference evidence="4 5" key="1">
    <citation type="submission" date="2017-03" db="EMBL/GenBank/DDBJ databases">
        <authorList>
            <person name="Afonso C.L."/>
            <person name="Miller P.J."/>
            <person name="Scott M.A."/>
            <person name="Spackman E."/>
            <person name="Goraichik I."/>
            <person name="Dimitrov K.M."/>
            <person name="Suarez D.L."/>
            <person name="Swayne D.E."/>
        </authorList>
    </citation>
    <scope>NUCLEOTIDE SEQUENCE [LARGE SCALE GENOMIC DNA]</scope>
    <source>
        <strain evidence="4 5">CECT 7751</strain>
    </source>
</reference>
<dbReference type="AlphaFoldDB" id="A0A1X6YCL8"/>
<feature type="domain" description="Methyltransferase small" evidence="3">
    <location>
        <begin position="44"/>
        <end position="134"/>
    </location>
</feature>
<name>A0A1X6YCL8_9RHOB</name>
<keyword evidence="1 4" id="KW-0489">Methyltransferase</keyword>
<dbReference type="Proteomes" id="UP000193963">
    <property type="component" value="Unassembled WGS sequence"/>
</dbReference>
<evidence type="ECO:0000313" key="5">
    <source>
        <dbReference type="Proteomes" id="UP000193963"/>
    </source>
</evidence>
<dbReference type="PANTHER" id="PTHR47739">
    <property type="entry name" value="TRNA1(VAL) (ADENINE(37)-N6)-METHYLTRANSFERASE"/>
    <property type="match status" value="1"/>
</dbReference>
<dbReference type="InterPro" id="IPR050210">
    <property type="entry name" value="tRNA_Adenine-N(6)_MTase"/>
</dbReference>
<gene>
    <name evidence="4" type="ORF">PSM7751_00501</name>
</gene>
<protein>
    <submittedName>
        <fullName evidence="4">N5-glutamine S-adenosyl-L-methionine-dependent methyltransferase</fullName>
    </submittedName>
</protein>
<keyword evidence="4" id="KW-0808">Transferase</keyword>
<dbReference type="GO" id="GO:0008757">
    <property type="term" value="F:S-adenosylmethionine-dependent methyltransferase activity"/>
    <property type="evidence" value="ECO:0007669"/>
    <property type="project" value="UniProtKB-ARBA"/>
</dbReference>
<dbReference type="Gene3D" id="3.40.50.150">
    <property type="entry name" value="Vaccinia Virus protein VP39"/>
    <property type="match status" value="1"/>
</dbReference>
<dbReference type="GO" id="GO:0032259">
    <property type="term" value="P:methylation"/>
    <property type="evidence" value="ECO:0007669"/>
    <property type="project" value="UniProtKB-KW"/>
</dbReference>
<accession>A0A1X6YCL8</accession>
<dbReference type="PANTHER" id="PTHR47739:SF1">
    <property type="entry name" value="TRNA1(VAL) (ADENINE(37)-N6)-METHYLTRANSFERASE"/>
    <property type="match status" value="1"/>
</dbReference>
<dbReference type="GO" id="GO:0003676">
    <property type="term" value="F:nucleic acid binding"/>
    <property type="evidence" value="ECO:0007669"/>
    <property type="project" value="InterPro"/>
</dbReference>
<proteinExistence type="predicted"/>
<evidence type="ECO:0000256" key="2">
    <source>
        <dbReference type="ARBA" id="ARBA00022691"/>
    </source>
</evidence>
<evidence type="ECO:0000256" key="1">
    <source>
        <dbReference type="ARBA" id="ARBA00022603"/>
    </source>
</evidence>
<sequence>MSTPEAVAGGWPEAELSADKFLGGRLVLRQPRKGYRAGADPVLLAAAVLARPGESLLDLGCGAGTAALCAGARVPGLRLAGLERQPAYAELARRNARENGLEMTVTCGDLTVMPEALRQQQFHHVIANPPYFRRDASVRARADDREGALGEETPLALWVDAAARRCRPGGTVTFIHRAERLPDLMTAFAARLGSLELKPLVPRAGRESQLVLLRGRKGGRAAFRLHAGLLLHEGEAHSELGSDYTDEASRIMRAAAPLEFAV</sequence>
<keyword evidence="2" id="KW-0949">S-adenosyl-L-methionine</keyword>
<evidence type="ECO:0000259" key="3">
    <source>
        <dbReference type="Pfam" id="PF05175"/>
    </source>
</evidence>